<dbReference type="AlphaFoldDB" id="A0A8H7NU47"/>
<evidence type="ECO:0000313" key="1">
    <source>
        <dbReference type="EMBL" id="KAF9803636.1"/>
    </source>
</evidence>
<protein>
    <submittedName>
        <fullName evidence="1">Uncharacterized protein</fullName>
    </submittedName>
</protein>
<name>A0A8H7NU47_9APHY</name>
<comment type="caution">
    <text evidence="1">The sequence shown here is derived from an EMBL/GenBank/DDBJ whole genome shotgun (WGS) entry which is preliminary data.</text>
</comment>
<accession>A0A8H7NU47</accession>
<reference evidence="1" key="2">
    <citation type="journal article" name="Front. Microbiol.">
        <title>Degradative Capacity of Two Strains of Rhodonia placenta: From Phenotype to Genotype.</title>
        <authorList>
            <person name="Kolle M."/>
            <person name="Horta M.A.C."/>
            <person name="Nowrousian M."/>
            <person name="Ohm R.A."/>
            <person name="Benz J.P."/>
            <person name="Pilgard A."/>
        </authorList>
    </citation>
    <scope>NUCLEOTIDE SEQUENCE</scope>
    <source>
        <strain evidence="1">FPRL280</strain>
    </source>
</reference>
<dbReference type="Proteomes" id="UP000639403">
    <property type="component" value="Unassembled WGS sequence"/>
</dbReference>
<reference evidence="1" key="1">
    <citation type="submission" date="2020-11" db="EMBL/GenBank/DDBJ databases">
        <authorList>
            <person name="Koelle M."/>
            <person name="Horta M.A.C."/>
            <person name="Nowrousian M."/>
            <person name="Ohm R.A."/>
            <person name="Benz P."/>
            <person name="Pilgard A."/>
        </authorList>
    </citation>
    <scope>NUCLEOTIDE SEQUENCE</scope>
    <source>
        <strain evidence="1">FPRL280</strain>
    </source>
</reference>
<gene>
    <name evidence="1" type="ORF">IEO21_09616</name>
</gene>
<sequence>MHDRSSNGGSSVIFLRPQYPYAFTVRPGFQLRQTLCLRAQSCSPPQCPHSIALDRLL</sequence>
<dbReference type="EMBL" id="JADOXO010000490">
    <property type="protein sequence ID" value="KAF9803636.1"/>
    <property type="molecule type" value="Genomic_DNA"/>
</dbReference>
<proteinExistence type="predicted"/>
<evidence type="ECO:0000313" key="2">
    <source>
        <dbReference type="Proteomes" id="UP000639403"/>
    </source>
</evidence>
<organism evidence="1 2">
    <name type="scientific">Rhodonia placenta</name>
    <dbReference type="NCBI Taxonomy" id="104341"/>
    <lineage>
        <taxon>Eukaryota</taxon>
        <taxon>Fungi</taxon>
        <taxon>Dikarya</taxon>
        <taxon>Basidiomycota</taxon>
        <taxon>Agaricomycotina</taxon>
        <taxon>Agaricomycetes</taxon>
        <taxon>Polyporales</taxon>
        <taxon>Adustoporiaceae</taxon>
        <taxon>Rhodonia</taxon>
    </lineage>
</organism>